<dbReference type="InterPro" id="IPR036322">
    <property type="entry name" value="WD40_repeat_dom_sf"/>
</dbReference>
<dbReference type="GO" id="GO:0005634">
    <property type="term" value="C:nucleus"/>
    <property type="evidence" value="ECO:0007669"/>
    <property type="project" value="UniProtKB-SubCell"/>
</dbReference>
<gene>
    <name evidence="5" type="ORF">SCODWIG_02320</name>
</gene>
<protein>
    <recommendedName>
        <fullName evidence="7">Transcription factor tau 91 kDa subunit</fullName>
    </recommendedName>
</protein>
<reference evidence="6" key="1">
    <citation type="submission" date="2018-06" db="EMBL/GenBank/DDBJ databases">
        <authorList>
            <person name="Guldener U."/>
        </authorList>
    </citation>
    <scope>NUCLEOTIDE SEQUENCE [LARGE SCALE GENOMIC DNA]</scope>
    <source>
        <strain evidence="6">UTAD17</strain>
    </source>
</reference>
<evidence type="ECO:0000256" key="3">
    <source>
        <dbReference type="ARBA" id="ARBA00023242"/>
    </source>
</evidence>
<evidence type="ECO:0000313" key="5">
    <source>
        <dbReference type="EMBL" id="SSD60559.1"/>
    </source>
</evidence>
<evidence type="ECO:0000256" key="2">
    <source>
        <dbReference type="ARBA" id="ARBA00023163"/>
    </source>
</evidence>
<dbReference type="InterPro" id="IPR015943">
    <property type="entry name" value="WD40/YVTN_repeat-like_dom_sf"/>
</dbReference>
<dbReference type="AlphaFoldDB" id="A0A376B7L9"/>
<proteinExistence type="predicted"/>
<evidence type="ECO:0000313" key="6">
    <source>
        <dbReference type="Proteomes" id="UP000262825"/>
    </source>
</evidence>
<dbReference type="SUPFAM" id="SSF50978">
    <property type="entry name" value="WD40 repeat-like"/>
    <property type="match status" value="1"/>
</dbReference>
<keyword evidence="6" id="KW-1185">Reference proteome</keyword>
<evidence type="ECO:0000256" key="1">
    <source>
        <dbReference type="ARBA" id="ARBA00004123"/>
    </source>
</evidence>
<accession>A0A376B7L9</accession>
<dbReference type="Gene3D" id="2.130.10.10">
    <property type="entry name" value="YVTN repeat-like/Quinoprotein amine dehydrogenase"/>
    <property type="match status" value="1"/>
</dbReference>
<dbReference type="Proteomes" id="UP000262825">
    <property type="component" value="Unassembled WGS sequence"/>
</dbReference>
<dbReference type="PANTHER" id="PTHR15052:SF2">
    <property type="entry name" value="GENERAL TRANSCRIPTION FACTOR 3C POLYPEPTIDE 2"/>
    <property type="match status" value="1"/>
</dbReference>
<evidence type="ECO:0008006" key="7">
    <source>
        <dbReference type="Google" id="ProtNLM"/>
    </source>
</evidence>
<organism evidence="5 6">
    <name type="scientific">Saccharomycodes ludwigii</name>
    <dbReference type="NCBI Taxonomy" id="36035"/>
    <lineage>
        <taxon>Eukaryota</taxon>
        <taxon>Fungi</taxon>
        <taxon>Dikarya</taxon>
        <taxon>Ascomycota</taxon>
        <taxon>Saccharomycotina</taxon>
        <taxon>Saccharomycetes</taxon>
        <taxon>Saccharomycodales</taxon>
        <taxon>Saccharomycodaceae</taxon>
        <taxon>Saccharomycodes</taxon>
    </lineage>
</organism>
<dbReference type="GO" id="GO:0000127">
    <property type="term" value="C:transcription factor TFIIIC complex"/>
    <property type="evidence" value="ECO:0007669"/>
    <property type="project" value="TreeGrafter"/>
</dbReference>
<dbReference type="VEuPathDB" id="FungiDB:SCODWIG_02320"/>
<feature type="compositionally biased region" description="Polar residues" evidence="4">
    <location>
        <begin position="55"/>
        <end position="74"/>
    </location>
</feature>
<comment type="subcellular location">
    <subcellularLocation>
        <location evidence="1">Nucleus</location>
    </subcellularLocation>
</comment>
<feature type="compositionally biased region" description="Basic and acidic residues" evidence="4">
    <location>
        <begin position="43"/>
        <end position="54"/>
    </location>
</feature>
<dbReference type="GO" id="GO:0006383">
    <property type="term" value="P:transcription by RNA polymerase III"/>
    <property type="evidence" value="ECO:0007669"/>
    <property type="project" value="TreeGrafter"/>
</dbReference>
<keyword evidence="3" id="KW-0539">Nucleus</keyword>
<feature type="region of interest" description="Disordered" evidence="4">
    <location>
        <begin position="38"/>
        <end position="118"/>
    </location>
</feature>
<dbReference type="InterPro" id="IPR052416">
    <property type="entry name" value="GTF3C_component"/>
</dbReference>
<evidence type="ECO:0000256" key="4">
    <source>
        <dbReference type="SAM" id="MobiDB-lite"/>
    </source>
</evidence>
<sequence length="691" mass="78295">MAKMKRTIDSHNNNNIYNAGSLINIEPELSVDNITQTTIHENTTSRKDNEKESASNKNTNNKLIESPKRTNITCEENIEIYNEEPLPKKQRKTPKNSSKGTNPSSTTNKTPKKKPLGKKISSLEQISEFYNSGMKKLSSNYKELRSIRDLSSGVVKIERMYGFKNKKKLTEIGKFCDLFKNHIFTFPQDILVEKDYLARFDNSQDLQKIREIFEQKNANEYERQSMEQLQNNFDFNGNNKAQKIIFENNESEIDLLPSATQFSIPKDNYLDFPVFKFGTRNGLIYNTSYLITDLEWIPISGINATTQLLVVAKSAHASKQDDPKLKLFGTETHTSVLDVFQVEIADHVKIKKIQTIVHNLGEIWNMKCVNKLTETEENGDGIITKVKTVLLFCCQQGSINGIDIKCDLHLQQAHDEDSVGNNDVTILSLKNIPITIKLSRSPITCFDFINSTTIIAGFQSGHIAEFDLTDPELVPSYYHRIHESYITSIVVSYSDFENPIICTNSYDGCIVMLDPTCLFTSKEVVGKFRGANFAPMCYSPQLLCVIFTDGINSVKYVAPHAIFASHCLALHENSVSSLASSKLHPMILSGSADGAVYMHNLQRRIFSSAKLLNLGYKYIRLWDWKYNKELDTYRLDGNYHIKDFSAIDITKLKMEPPGINISCIKWNESLSGAKVYAFTNSAGLLVIEKLE</sequence>
<feature type="compositionally biased region" description="Low complexity" evidence="4">
    <location>
        <begin position="95"/>
        <end position="109"/>
    </location>
</feature>
<name>A0A376B7L9_9ASCO</name>
<keyword evidence="2" id="KW-0804">Transcription</keyword>
<dbReference type="EMBL" id="UFAJ01000387">
    <property type="protein sequence ID" value="SSD60559.1"/>
    <property type="molecule type" value="Genomic_DNA"/>
</dbReference>
<dbReference type="InterPro" id="IPR001680">
    <property type="entry name" value="WD40_rpt"/>
</dbReference>
<dbReference type="PANTHER" id="PTHR15052">
    <property type="entry name" value="RNA POLYMERASE III TRANSCRIPTION INITIATION FACTOR COMPLEX SUBUNIT"/>
    <property type="match status" value="1"/>
</dbReference>
<dbReference type="OrthoDB" id="4703at2759"/>
<dbReference type="SMART" id="SM00320">
    <property type="entry name" value="WD40"/>
    <property type="match status" value="3"/>
</dbReference>